<evidence type="ECO:0000313" key="7">
    <source>
        <dbReference type="EMBL" id="ETO14134.1"/>
    </source>
</evidence>
<dbReference type="PANTHER" id="PTHR10472:SF1">
    <property type="entry name" value="D-AMINOACYL-TRNA DEACYLASE 2"/>
    <property type="match status" value="1"/>
</dbReference>
<organism evidence="7 8">
    <name type="scientific">Reticulomyxa filosa</name>
    <dbReference type="NCBI Taxonomy" id="46433"/>
    <lineage>
        <taxon>Eukaryota</taxon>
        <taxon>Sar</taxon>
        <taxon>Rhizaria</taxon>
        <taxon>Retaria</taxon>
        <taxon>Foraminifera</taxon>
        <taxon>Monothalamids</taxon>
        <taxon>Reticulomyxidae</taxon>
        <taxon>Reticulomyxa</taxon>
    </lineage>
</organism>
<comment type="caution">
    <text evidence="7">The sequence shown here is derived from an EMBL/GenBank/DDBJ whole genome shotgun (WGS) entry which is preliminary data.</text>
</comment>
<dbReference type="GO" id="GO:0051500">
    <property type="term" value="F:D-tyrosyl-tRNA(Tyr) deacylase activity"/>
    <property type="evidence" value="ECO:0007669"/>
    <property type="project" value="TreeGrafter"/>
</dbReference>
<keyword evidence="8" id="KW-1185">Reference proteome</keyword>
<evidence type="ECO:0000256" key="1">
    <source>
        <dbReference type="ARBA" id="ARBA00004496"/>
    </source>
</evidence>
<comment type="subunit">
    <text evidence="2">Homodimer.</text>
</comment>
<dbReference type="AlphaFoldDB" id="X6MJT9"/>
<dbReference type="Gene3D" id="3.50.80.10">
    <property type="entry name" value="D-tyrosyl-tRNA(Tyr) deacylase"/>
    <property type="match status" value="1"/>
</dbReference>
<dbReference type="GO" id="GO:0005737">
    <property type="term" value="C:cytoplasm"/>
    <property type="evidence" value="ECO:0007669"/>
    <property type="project" value="UniProtKB-SubCell"/>
</dbReference>
<proteinExistence type="predicted"/>
<protein>
    <submittedName>
        <fullName evidence="7">Putative D-tyrosyl-tRNATyr deacylase 2</fullName>
    </submittedName>
</protein>
<evidence type="ECO:0000256" key="2">
    <source>
        <dbReference type="ARBA" id="ARBA00011738"/>
    </source>
</evidence>
<dbReference type="SUPFAM" id="SSF69500">
    <property type="entry name" value="DTD-like"/>
    <property type="match status" value="1"/>
</dbReference>
<dbReference type="EMBL" id="ASPP01020193">
    <property type="protein sequence ID" value="ETO14134.1"/>
    <property type="molecule type" value="Genomic_DNA"/>
</dbReference>
<sequence length="219" mass="24807">MILYVSFLKPATNEEIDMVFAYMYMYYSAIFLFVYLFKFGWQKKLVNRLLKKKLFRLHKIDKNDTRKNVSILVIPQFSLGGKMQSGASVTPFFFLIARAGVQYHSVENNEKAQVLYGYLIDLLKEQTSNTANKQEMNLLDHIEVKHGTFGNRQALEFVSDGPFTHTFDIGVGVGADADTHSSSAAKVHAPNPPQRNASNLTTSNTIRAIDELLKIMDSK</sequence>
<dbReference type="Proteomes" id="UP000023152">
    <property type="component" value="Unassembled WGS sequence"/>
</dbReference>
<feature type="transmembrane region" description="Helical" evidence="6">
    <location>
        <begin position="20"/>
        <end position="41"/>
    </location>
</feature>
<reference evidence="7 8" key="1">
    <citation type="journal article" date="2013" name="Curr. Biol.">
        <title>The Genome of the Foraminiferan Reticulomyxa filosa.</title>
        <authorList>
            <person name="Glockner G."/>
            <person name="Hulsmann N."/>
            <person name="Schleicher M."/>
            <person name="Noegel A.A."/>
            <person name="Eichinger L."/>
            <person name="Gallinger C."/>
            <person name="Pawlowski J."/>
            <person name="Sierra R."/>
            <person name="Euteneuer U."/>
            <person name="Pillet L."/>
            <person name="Moustafa A."/>
            <person name="Platzer M."/>
            <person name="Groth M."/>
            <person name="Szafranski K."/>
            <person name="Schliwa M."/>
        </authorList>
    </citation>
    <scope>NUCLEOTIDE SEQUENCE [LARGE SCALE GENOMIC DNA]</scope>
</reference>
<name>X6MJT9_RETFI</name>
<dbReference type="InterPro" id="IPR023509">
    <property type="entry name" value="DTD-like_sf"/>
</dbReference>
<evidence type="ECO:0000256" key="6">
    <source>
        <dbReference type="SAM" id="Phobius"/>
    </source>
</evidence>
<accession>X6MJT9</accession>
<gene>
    <name evidence="7" type="ORF">RFI_23233</name>
</gene>
<dbReference type="PANTHER" id="PTHR10472">
    <property type="entry name" value="D-TYROSYL-TRNA TYR DEACYLASE"/>
    <property type="match status" value="1"/>
</dbReference>
<evidence type="ECO:0000313" key="8">
    <source>
        <dbReference type="Proteomes" id="UP000023152"/>
    </source>
</evidence>
<dbReference type="OrthoDB" id="275783at2759"/>
<evidence type="ECO:0000256" key="3">
    <source>
        <dbReference type="ARBA" id="ARBA00022490"/>
    </source>
</evidence>
<keyword evidence="6" id="KW-0472">Membrane</keyword>
<keyword evidence="3" id="KW-0963">Cytoplasm</keyword>
<dbReference type="Pfam" id="PF02580">
    <property type="entry name" value="Tyr_Deacylase"/>
    <property type="match status" value="1"/>
</dbReference>
<evidence type="ECO:0000256" key="5">
    <source>
        <dbReference type="SAM" id="MobiDB-lite"/>
    </source>
</evidence>
<evidence type="ECO:0000256" key="4">
    <source>
        <dbReference type="ARBA" id="ARBA00022801"/>
    </source>
</evidence>
<comment type="subcellular location">
    <subcellularLocation>
        <location evidence="1">Cytoplasm</location>
    </subcellularLocation>
</comment>
<feature type="region of interest" description="Disordered" evidence="5">
    <location>
        <begin position="181"/>
        <end position="201"/>
    </location>
</feature>
<dbReference type="InterPro" id="IPR003732">
    <property type="entry name" value="Daa-tRNA_deacyls_DTD"/>
</dbReference>
<keyword evidence="4" id="KW-0378">Hydrolase</keyword>
<keyword evidence="6" id="KW-0812">Transmembrane</keyword>
<keyword evidence="6" id="KW-1133">Transmembrane helix</keyword>